<protein>
    <recommendedName>
        <fullName evidence="5">Fibronectin type-III domain-containing protein</fullName>
    </recommendedName>
</protein>
<gene>
    <name evidence="6" type="ORF">AVR91_0211310</name>
</gene>
<keyword evidence="2" id="KW-0378">Hydrolase</keyword>
<proteinExistence type="predicted"/>
<dbReference type="AlphaFoldDB" id="A0A1W2LY73"/>
<accession>A0A1W2LY73</accession>
<dbReference type="EMBL" id="LQMT02000011">
    <property type="protein sequence ID" value="ONF72127.1"/>
    <property type="molecule type" value="Genomic_DNA"/>
</dbReference>
<dbReference type="InterPro" id="IPR003961">
    <property type="entry name" value="FN3_dom"/>
</dbReference>
<sequence length="675" mass="68620">MTIVVVSVAVLTTAVTGAAKPPPGIQEIPGGHWVYNSLLQSAFHIDGGTAGIDAQVAVPGDPGSQVVQGDTSGYVVGGTRITPFGKSDLTAGPPGVPPSGEVPAGVETAGGPYLVYRQAGQIIRLGDPPAPISAGGPVGDPVATAEGTLWLPRIASGLLCRLDRGAENVSCPVTLPAGHFGALTLVGDELYFVDASDGVVRAVESGGLGVPVPMGLGAGADLRTAANDVAGRVAVLDPARSLLHLVDPAPGPRRPITVPLPPGQYDAPVAAGSVVVVVNRTSGRLFTYDADGRQTDDKPLPADGGTARVVRGEDAHVYVDGGQGAHVLVVAKDGKVTDVPVVPPTEKKDQPVPAQPAPGQGPVAPPAQRGGEDGRRGQDPGTDRPGPSKPNPPPVTPPAVPASPPGAPPGVSATGEAGAVTVAWSAAPANRADVTSYRISWAGGSRTVDGGTRRVRITGLANGTRYTFTVVAVNKAGTGPGASASATPAAAAAAPALTVSRRDDAAMLSWTRPDLGGGELVHYLVTGTGFAQQTVAGTSASYPGLTAGNSYTFTVRAVTRTPGGQTREGRPASRTITVPAPTITISRGRDTSSENCHEPDCAQVNVTMKGFEPGKRYAIRLSSSSNTDVRTEYTTTDADGSATYNELNYDVPGQTIWVSVQTPDGRITSNRIRWT</sequence>
<dbReference type="PANTHER" id="PTHR46708">
    <property type="entry name" value="TENASCIN"/>
    <property type="match status" value="1"/>
</dbReference>
<evidence type="ECO:0000313" key="6">
    <source>
        <dbReference type="EMBL" id="ONF72127.1"/>
    </source>
</evidence>
<dbReference type="Gene3D" id="2.60.40.10">
    <property type="entry name" value="Immunoglobulins"/>
    <property type="match status" value="2"/>
</dbReference>
<dbReference type="PROSITE" id="PS50853">
    <property type="entry name" value="FN3"/>
    <property type="match status" value="1"/>
</dbReference>
<organism evidence="6 7">
    <name type="scientific">Amycolatopsis keratiniphila subsp. keratiniphila</name>
    <dbReference type="NCBI Taxonomy" id="227715"/>
    <lineage>
        <taxon>Bacteria</taxon>
        <taxon>Bacillati</taxon>
        <taxon>Actinomycetota</taxon>
        <taxon>Actinomycetes</taxon>
        <taxon>Pseudonocardiales</taxon>
        <taxon>Pseudonocardiaceae</taxon>
        <taxon>Amycolatopsis</taxon>
        <taxon>Amycolatopsis japonica group</taxon>
    </lineage>
</organism>
<feature type="compositionally biased region" description="Low complexity" evidence="4">
    <location>
        <begin position="357"/>
        <end position="369"/>
    </location>
</feature>
<dbReference type="Pfam" id="PF00041">
    <property type="entry name" value="fn3"/>
    <property type="match status" value="2"/>
</dbReference>
<feature type="compositionally biased region" description="Pro residues" evidence="4">
    <location>
        <begin position="387"/>
        <end position="408"/>
    </location>
</feature>
<evidence type="ECO:0000256" key="3">
    <source>
        <dbReference type="ARBA" id="ARBA00023326"/>
    </source>
</evidence>
<dbReference type="SMART" id="SM00060">
    <property type="entry name" value="FN3"/>
    <property type="match status" value="2"/>
</dbReference>
<evidence type="ECO:0000313" key="7">
    <source>
        <dbReference type="Proteomes" id="UP000076660"/>
    </source>
</evidence>
<dbReference type="GO" id="GO:0000272">
    <property type="term" value="P:polysaccharide catabolic process"/>
    <property type="evidence" value="ECO:0007669"/>
    <property type="project" value="UniProtKB-KW"/>
</dbReference>
<feature type="region of interest" description="Disordered" evidence="4">
    <location>
        <begin position="339"/>
        <end position="414"/>
    </location>
</feature>
<name>A0A1W2LY73_9PSEU</name>
<feature type="compositionally biased region" description="Basic and acidic residues" evidence="4">
    <location>
        <begin position="370"/>
        <end position="382"/>
    </location>
</feature>
<evidence type="ECO:0000259" key="5">
    <source>
        <dbReference type="PROSITE" id="PS50853"/>
    </source>
</evidence>
<evidence type="ECO:0000256" key="1">
    <source>
        <dbReference type="ARBA" id="ARBA00022737"/>
    </source>
</evidence>
<dbReference type="SUPFAM" id="SSF49265">
    <property type="entry name" value="Fibronectin type III"/>
    <property type="match status" value="1"/>
</dbReference>
<reference evidence="6 7" key="1">
    <citation type="submission" date="2016-12" db="EMBL/GenBank/DDBJ databases">
        <title>Amycolatopsis keratiniphila subsp. keratiniphila genome sequencing and assembly.</title>
        <authorList>
            <person name="Mayilraj S."/>
            <person name="Kaur N."/>
        </authorList>
    </citation>
    <scope>NUCLEOTIDE SEQUENCE [LARGE SCALE GENOMIC DNA]</scope>
    <source>
        <strain evidence="6 7">DSM 44409</strain>
    </source>
</reference>
<keyword evidence="3" id="KW-0119">Carbohydrate metabolism</keyword>
<evidence type="ECO:0000256" key="4">
    <source>
        <dbReference type="SAM" id="MobiDB-lite"/>
    </source>
</evidence>
<dbReference type="InterPro" id="IPR036116">
    <property type="entry name" value="FN3_sf"/>
</dbReference>
<dbReference type="PANTHER" id="PTHR46708:SF2">
    <property type="entry name" value="FIBRONECTIN TYPE-III DOMAIN-CONTAINING PROTEIN"/>
    <property type="match status" value="1"/>
</dbReference>
<dbReference type="InterPro" id="IPR050991">
    <property type="entry name" value="ECM_Regulatory_Proteins"/>
</dbReference>
<dbReference type="InterPro" id="IPR013783">
    <property type="entry name" value="Ig-like_fold"/>
</dbReference>
<keyword evidence="1" id="KW-0677">Repeat</keyword>
<dbReference type="SUPFAM" id="SSF63825">
    <property type="entry name" value="YWTD domain"/>
    <property type="match status" value="1"/>
</dbReference>
<dbReference type="Proteomes" id="UP000076660">
    <property type="component" value="Unassembled WGS sequence"/>
</dbReference>
<keyword evidence="3" id="KW-0624">Polysaccharide degradation</keyword>
<evidence type="ECO:0000256" key="2">
    <source>
        <dbReference type="ARBA" id="ARBA00023295"/>
    </source>
</evidence>
<keyword evidence="2" id="KW-0326">Glycosidase</keyword>
<comment type="caution">
    <text evidence="6">The sequence shown here is derived from an EMBL/GenBank/DDBJ whole genome shotgun (WGS) entry which is preliminary data.</text>
</comment>
<dbReference type="CDD" id="cd00063">
    <property type="entry name" value="FN3"/>
    <property type="match status" value="2"/>
</dbReference>
<feature type="domain" description="Fibronectin type-III" evidence="5">
    <location>
        <begin position="404"/>
        <end position="496"/>
    </location>
</feature>
<dbReference type="GO" id="GO:0016798">
    <property type="term" value="F:hydrolase activity, acting on glycosyl bonds"/>
    <property type="evidence" value="ECO:0007669"/>
    <property type="project" value="UniProtKB-KW"/>
</dbReference>